<evidence type="ECO:0000313" key="2">
    <source>
        <dbReference type="Proteomes" id="UP000327085"/>
    </source>
</evidence>
<dbReference type="EMBL" id="CABIKO010000672">
    <property type="protein sequence ID" value="VVA38669.1"/>
    <property type="molecule type" value="Genomic_DNA"/>
</dbReference>
<dbReference type="Gramene" id="VVA38669">
    <property type="protein sequence ID" value="VVA38669"/>
    <property type="gene ID" value="Prudul26B018638"/>
</dbReference>
<dbReference type="Proteomes" id="UP000327085">
    <property type="component" value="Chromosome 4"/>
</dbReference>
<protein>
    <submittedName>
        <fullName evidence="1">PREDICTED: epidermis-specific secreted</fullName>
    </submittedName>
</protein>
<name>A0A5E4GFN4_PRUDU</name>
<evidence type="ECO:0000313" key="1">
    <source>
        <dbReference type="EMBL" id="VVA38669.1"/>
    </source>
</evidence>
<reference evidence="2" key="1">
    <citation type="journal article" date="2020" name="Plant J.">
        <title>Transposons played a major role in the diversification between the closely related almond and peach genomes: results from the almond genome sequence.</title>
        <authorList>
            <person name="Alioto T."/>
            <person name="Alexiou K.G."/>
            <person name="Bardil A."/>
            <person name="Barteri F."/>
            <person name="Castanera R."/>
            <person name="Cruz F."/>
            <person name="Dhingra A."/>
            <person name="Duval H."/>
            <person name="Fernandez I Marti A."/>
            <person name="Frias L."/>
            <person name="Galan B."/>
            <person name="Garcia J.L."/>
            <person name="Howad W."/>
            <person name="Gomez-Garrido J."/>
            <person name="Gut M."/>
            <person name="Julca I."/>
            <person name="Morata J."/>
            <person name="Puigdomenech P."/>
            <person name="Ribeca P."/>
            <person name="Rubio Cabetas M.J."/>
            <person name="Vlasova A."/>
            <person name="Wirthensohn M."/>
            <person name="Garcia-Mas J."/>
            <person name="Gabaldon T."/>
            <person name="Casacuberta J.M."/>
            <person name="Arus P."/>
        </authorList>
    </citation>
    <scope>NUCLEOTIDE SEQUENCE [LARGE SCALE GENOMIC DNA]</scope>
    <source>
        <strain evidence="2">cv. Texas</strain>
    </source>
</reference>
<dbReference type="AlphaFoldDB" id="A0A5E4GFN4"/>
<gene>
    <name evidence="1" type="ORF">ALMOND_2B018638</name>
</gene>
<proteinExistence type="predicted"/>
<organism evidence="1 2">
    <name type="scientific">Prunus dulcis</name>
    <name type="common">Almond</name>
    <name type="synonym">Amygdalus dulcis</name>
    <dbReference type="NCBI Taxonomy" id="3755"/>
    <lineage>
        <taxon>Eukaryota</taxon>
        <taxon>Viridiplantae</taxon>
        <taxon>Streptophyta</taxon>
        <taxon>Embryophyta</taxon>
        <taxon>Tracheophyta</taxon>
        <taxon>Spermatophyta</taxon>
        <taxon>Magnoliopsida</taxon>
        <taxon>eudicotyledons</taxon>
        <taxon>Gunneridae</taxon>
        <taxon>Pentapetalae</taxon>
        <taxon>rosids</taxon>
        <taxon>fabids</taxon>
        <taxon>Rosales</taxon>
        <taxon>Rosaceae</taxon>
        <taxon>Amygdaloideae</taxon>
        <taxon>Amygdaleae</taxon>
        <taxon>Prunus</taxon>
    </lineage>
</organism>
<sequence length="139" mass="15763">MVMEYSLGSLEHVTIHSGPDEGSGYDLTLNYQAANHSSIGTIYLAKTKYNSTSTFLRLGIDGNVKLYTYNDQIDFGAWEVSFSFFDRDNSIWWENECQLPERCGKFGLCEGSQCTCEPEKLTSCRASSFRYYKLKGIIT</sequence>
<accession>A0A5E4GFN4</accession>
<dbReference type="InParanoid" id="A0A5E4GFN4"/>